<dbReference type="InterPro" id="IPR000276">
    <property type="entry name" value="GPCR_Rhodpsn"/>
</dbReference>
<keyword evidence="4 8" id="KW-0297">G-protein coupled receptor</keyword>
<evidence type="ECO:0000256" key="2">
    <source>
        <dbReference type="ARBA" id="ARBA00022692"/>
    </source>
</evidence>
<comment type="subcellular location">
    <subcellularLocation>
        <location evidence="1">Membrane</location>
        <topology evidence="1">Multi-pass membrane protein</topology>
    </subcellularLocation>
</comment>
<gene>
    <name evidence="9" type="ORF">PACLA_8A031086</name>
</gene>
<evidence type="ECO:0000313" key="9">
    <source>
        <dbReference type="EMBL" id="CAB3987008.1"/>
    </source>
</evidence>
<evidence type="ECO:0000256" key="7">
    <source>
        <dbReference type="ARBA" id="ARBA00023224"/>
    </source>
</evidence>
<keyword evidence="10" id="KW-1185">Reference proteome</keyword>
<dbReference type="AlphaFoldDB" id="A0A7D9DMS2"/>
<organism evidence="9 10">
    <name type="scientific">Paramuricea clavata</name>
    <name type="common">Red gorgonian</name>
    <name type="synonym">Violescent sea-whip</name>
    <dbReference type="NCBI Taxonomy" id="317549"/>
    <lineage>
        <taxon>Eukaryota</taxon>
        <taxon>Metazoa</taxon>
        <taxon>Cnidaria</taxon>
        <taxon>Anthozoa</taxon>
        <taxon>Octocorallia</taxon>
        <taxon>Malacalcyonacea</taxon>
        <taxon>Plexauridae</taxon>
        <taxon>Paramuricea</taxon>
    </lineage>
</organism>
<evidence type="ECO:0000256" key="6">
    <source>
        <dbReference type="ARBA" id="ARBA00023170"/>
    </source>
</evidence>
<dbReference type="InterPro" id="IPR017452">
    <property type="entry name" value="GPCR_Rhodpsn_7TM"/>
</dbReference>
<accession>A0A7D9DMS2</accession>
<dbReference type="SUPFAM" id="SSF81321">
    <property type="entry name" value="Family A G protein-coupled receptor-like"/>
    <property type="match status" value="1"/>
</dbReference>
<dbReference type="PROSITE" id="PS50262">
    <property type="entry name" value="G_PROTEIN_RECEP_F1_2"/>
    <property type="match status" value="1"/>
</dbReference>
<evidence type="ECO:0000256" key="3">
    <source>
        <dbReference type="ARBA" id="ARBA00022989"/>
    </source>
</evidence>
<dbReference type="GO" id="GO:0004930">
    <property type="term" value="F:G protein-coupled receptor activity"/>
    <property type="evidence" value="ECO:0007669"/>
    <property type="project" value="UniProtKB-KW"/>
</dbReference>
<comment type="caution">
    <text evidence="9">The sequence shown here is derived from an EMBL/GenBank/DDBJ whole genome shotgun (WGS) entry which is preliminary data.</text>
</comment>
<name>A0A7D9DMS2_PARCT</name>
<evidence type="ECO:0000256" key="8">
    <source>
        <dbReference type="RuleBase" id="RU000688"/>
    </source>
</evidence>
<reference evidence="9" key="1">
    <citation type="submission" date="2020-04" db="EMBL/GenBank/DDBJ databases">
        <authorList>
            <person name="Alioto T."/>
            <person name="Alioto T."/>
            <person name="Gomez Garrido J."/>
        </authorList>
    </citation>
    <scope>NUCLEOTIDE SEQUENCE</scope>
    <source>
        <strain evidence="9">A484AB</strain>
    </source>
</reference>
<keyword evidence="6 8" id="KW-0675">Receptor</keyword>
<evidence type="ECO:0000256" key="5">
    <source>
        <dbReference type="ARBA" id="ARBA00023136"/>
    </source>
</evidence>
<sequence length="287" mass="32711">MGGIEFWTWEIICYCFIFLTGLFGNLTVIIVVLKSGSARHRFREVPFNIYLMALAIVDLIFAVTCLPVYVLSTNVFDHPTGVQGDILCKLITGYLIPFWLGDVSINTLLIISFERHAAICKPFKAIQLGIPRRTYFYIAGTYLAAFVLQIPTLVGIRWAGVNGTVSYCTYVWPSDTVSTSIFAVIFTCHFVLPSTIFLINFYRIKKCLMKLDGDLRRSLGDAKQRVKIVKSKEKTVRIVLVVLVAFFVSWTPNHVMYFMFQFGVKQCQLELKIFPSRINPRIFIILA</sequence>
<proteinExistence type="inferred from homology"/>
<dbReference type="CDD" id="cd00637">
    <property type="entry name" value="7tm_classA_rhodopsin-like"/>
    <property type="match status" value="1"/>
</dbReference>
<evidence type="ECO:0000256" key="1">
    <source>
        <dbReference type="ARBA" id="ARBA00004141"/>
    </source>
</evidence>
<dbReference type="EMBL" id="CACRXK020001106">
    <property type="protein sequence ID" value="CAB3987008.1"/>
    <property type="molecule type" value="Genomic_DNA"/>
</dbReference>
<comment type="similarity">
    <text evidence="8">Belongs to the G-protein coupled receptor 1 family.</text>
</comment>
<dbReference type="PROSITE" id="PS00237">
    <property type="entry name" value="G_PROTEIN_RECEP_F1_1"/>
    <property type="match status" value="1"/>
</dbReference>
<evidence type="ECO:0000313" key="10">
    <source>
        <dbReference type="Proteomes" id="UP001152795"/>
    </source>
</evidence>
<dbReference type="Gene3D" id="1.20.1070.10">
    <property type="entry name" value="Rhodopsin 7-helix transmembrane proteins"/>
    <property type="match status" value="1"/>
</dbReference>
<dbReference type="PRINTS" id="PR00237">
    <property type="entry name" value="GPCRRHODOPSN"/>
</dbReference>
<dbReference type="GO" id="GO:0016020">
    <property type="term" value="C:membrane"/>
    <property type="evidence" value="ECO:0007669"/>
    <property type="project" value="UniProtKB-SubCell"/>
</dbReference>
<keyword evidence="5" id="KW-0472">Membrane</keyword>
<dbReference type="PANTHER" id="PTHR24243">
    <property type="entry name" value="G-PROTEIN COUPLED RECEPTOR"/>
    <property type="match status" value="1"/>
</dbReference>
<dbReference type="OrthoDB" id="5963239at2759"/>
<keyword evidence="7 8" id="KW-0807">Transducer</keyword>
<protein>
    <submittedName>
        <fullName evidence="9">Allatostatin-A receptor-like</fullName>
    </submittedName>
</protein>
<evidence type="ECO:0000256" key="4">
    <source>
        <dbReference type="ARBA" id="ARBA00023040"/>
    </source>
</evidence>
<keyword evidence="3" id="KW-1133">Transmembrane helix</keyword>
<dbReference type="Pfam" id="PF00001">
    <property type="entry name" value="7tm_1"/>
    <property type="match status" value="1"/>
</dbReference>
<keyword evidence="2 8" id="KW-0812">Transmembrane</keyword>
<dbReference type="Proteomes" id="UP001152795">
    <property type="component" value="Unassembled WGS sequence"/>
</dbReference>
<dbReference type="PANTHER" id="PTHR24243:SF208">
    <property type="entry name" value="PYROKININ-1 RECEPTOR"/>
    <property type="match status" value="1"/>
</dbReference>